<dbReference type="AlphaFoldDB" id="A0A834Z0A5"/>
<proteinExistence type="predicted"/>
<dbReference type="InterPro" id="IPR039335">
    <property type="entry name" value="SIB1/2"/>
</dbReference>
<sequence>MDKLSVHHRNDTKKAISKKKPFKVVYISNPMKVTTSASKFRALVQELTGKDSNLADAAAKFSEFDASQTVPDQEMKVTDDHVLEVPRVEPSLESPGTSNESSFEPFESFDDIFTTQMLENFVGWSS</sequence>
<dbReference type="OMA" id="RFHALDS"/>
<reference evidence="2 3" key="1">
    <citation type="submission" date="2020-04" db="EMBL/GenBank/DDBJ databases">
        <title>Plant Genome Project.</title>
        <authorList>
            <person name="Zhang R.-G."/>
        </authorList>
    </citation>
    <scope>NUCLEOTIDE SEQUENCE [LARGE SCALE GENOMIC DNA]</scope>
    <source>
        <strain evidence="2">YNK0</strain>
        <tissue evidence="2">Leaf</tissue>
    </source>
</reference>
<dbReference type="Proteomes" id="UP000655225">
    <property type="component" value="Unassembled WGS sequence"/>
</dbReference>
<dbReference type="InterPro" id="IPR008889">
    <property type="entry name" value="VQ"/>
</dbReference>
<gene>
    <name evidence="2" type="ORF">HHK36_019658</name>
</gene>
<keyword evidence="3" id="KW-1185">Reference proteome</keyword>
<dbReference type="Pfam" id="PF05678">
    <property type="entry name" value="VQ"/>
    <property type="match status" value="1"/>
</dbReference>
<name>A0A834Z0A5_TETSI</name>
<accession>A0A834Z0A5</accession>
<dbReference type="OrthoDB" id="665788at2759"/>
<feature type="domain" description="VQ" evidence="1">
    <location>
        <begin position="27"/>
        <end position="53"/>
    </location>
</feature>
<dbReference type="PANTHER" id="PTHR33624">
    <property type="entry name" value="SIGMA FACTOR BINDING PROTEIN 1, CHLOROPLASTIC"/>
    <property type="match status" value="1"/>
</dbReference>
<evidence type="ECO:0000259" key="1">
    <source>
        <dbReference type="Pfam" id="PF05678"/>
    </source>
</evidence>
<organism evidence="2 3">
    <name type="scientific">Tetracentron sinense</name>
    <name type="common">Spur-leaf</name>
    <dbReference type="NCBI Taxonomy" id="13715"/>
    <lineage>
        <taxon>Eukaryota</taxon>
        <taxon>Viridiplantae</taxon>
        <taxon>Streptophyta</taxon>
        <taxon>Embryophyta</taxon>
        <taxon>Tracheophyta</taxon>
        <taxon>Spermatophyta</taxon>
        <taxon>Magnoliopsida</taxon>
        <taxon>Trochodendrales</taxon>
        <taxon>Trochodendraceae</taxon>
        <taxon>Tetracentron</taxon>
    </lineage>
</organism>
<comment type="caution">
    <text evidence="2">The sequence shown here is derived from an EMBL/GenBank/DDBJ whole genome shotgun (WGS) entry which is preliminary data.</text>
</comment>
<evidence type="ECO:0000313" key="3">
    <source>
        <dbReference type="Proteomes" id="UP000655225"/>
    </source>
</evidence>
<protein>
    <recommendedName>
        <fullName evidence="1">VQ domain-containing protein</fullName>
    </recommendedName>
</protein>
<evidence type="ECO:0000313" key="2">
    <source>
        <dbReference type="EMBL" id="KAF8395708.1"/>
    </source>
</evidence>
<dbReference type="EMBL" id="JABCRI010000013">
    <property type="protein sequence ID" value="KAF8395708.1"/>
    <property type="molecule type" value="Genomic_DNA"/>
</dbReference>
<dbReference type="PANTHER" id="PTHR33624:SF2">
    <property type="entry name" value="SIGMA FACTOR BINDING PROTEIN 1, CHLOROPLASTIC"/>
    <property type="match status" value="1"/>
</dbReference>